<proteinExistence type="predicted"/>
<comment type="caution">
    <text evidence="3">The sequence shown here is derived from an EMBL/GenBank/DDBJ whole genome shotgun (WGS) entry which is preliminary data.</text>
</comment>
<name>A0A4R3JF97_9PROT</name>
<keyword evidence="2" id="KW-0812">Transmembrane</keyword>
<dbReference type="Proteomes" id="UP000295304">
    <property type="component" value="Unassembled WGS sequence"/>
</dbReference>
<feature type="region of interest" description="Disordered" evidence="1">
    <location>
        <begin position="60"/>
        <end position="82"/>
    </location>
</feature>
<dbReference type="EMBL" id="SLZW01000001">
    <property type="protein sequence ID" value="TCS64799.1"/>
    <property type="molecule type" value="Genomic_DNA"/>
</dbReference>
<evidence type="ECO:0000256" key="2">
    <source>
        <dbReference type="SAM" id="Phobius"/>
    </source>
</evidence>
<keyword evidence="2" id="KW-1133">Transmembrane helix</keyword>
<dbReference type="RefSeq" id="WP_132937552.1">
    <property type="nucleotide sequence ID" value="NZ_CP119676.1"/>
</dbReference>
<protein>
    <submittedName>
        <fullName evidence="3">Uncharacterized protein</fullName>
    </submittedName>
</protein>
<keyword evidence="4" id="KW-1185">Reference proteome</keyword>
<evidence type="ECO:0000256" key="1">
    <source>
        <dbReference type="SAM" id="MobiDB-lite"/>
    </source>
</evidence>
<evidence type="ECO:0000313" key="3">
    <source>
        <dbReference type="EMBL" id="TCS64799.1"/>
    </source>
</evidence>
<gene>
    <name evidence="3" type="ORF">EDD55_101128</name>
</gene>
<dbReference type="AlphaFoldDB" id="A0A4R3JF97"/>
<accession>A0A4R3JF97</accession>
<evidence type="ECO:0000313" key="4">
    <source>
        <dbReference type="Proteomes" id="UP000295304"/>
    </source>
</evidence>
<organism evidence="3 4">
    <name type="scientific">Varunaivibrio sulfuroxidans</name>
    <dbReference type="NCBI Taxonomy" id="1773489"/>
    <lineage>
        <taxon>Bacteria</taxon>
        <taxon>Pseudomonadati</taxon>
        <taxon>Pseudomonadota</taxon>
        <taxon>Alphaproteobacteria</taxon>
        <taxon>Rhodospirillales</taxon>
        <taxon>Magnetovibrionaceae</taxon>
        <taxon>Varunaivibrio</taxon>
    </lineage>
</organism>
<keyword evidence="2" id="KW-0472">Membrane</keyword>
<feature type="transmembrane region" description="Helical" evidence="2">
    <location>
        <begin position="20"/>
        <end position="37"/>
    </location>
</feature>
<reference evidence="3 4" key="1">
    <citation type="submission" date="2019-03" db="EMBL/GenBank/DDBJ databases">
        <title>Genomic Encyclopedia of Type Strains, Phase IV (KMG-IV): sequencing the most valuable type-strain genomes for metagenomic binning, comparative biology and taxonomic classification.</title>
        <authorList>
            <person name="Goeker M."/>
        </authorList>
    </citation>
    <scope>NUCLEOTIDE SEQUENCE [LARGE SCALE GENOMIC DNA]</scope>
    <source>
        <strain evidence="3 4">DSM 101688</strain>
    </source>
</reference>
<sequence length="82" mass="9077">MLTPTANAKQNTQSKKPLTAYIFVLAVVASFFGVVSYNKIERGPDWRTVARNEVQAQRQAALQKARTDTASVASEVNRKPKL</sequence>